<sequence length="131" mass="14031">MKNLLALLAMLALGFGLAQNALEGSEWELEAIGGKAVTLEKKPTLAFTADRVNAFYGCNRGSGAYTLKGTAIKFGALMSTKMACGEAQDRIEMEFSVALSKALRYSLSADGMTLRILGGDKSLTFKRVNNK</sequence>
<protein>
    <submittedName>
        <fullName evidence="3">META domain protein</fullName>
    </submittedName>
</protein>
<proteinExistence type="predicted"/>
<evidence type="ECO:0000256" key="1">
    <source>
        <dbReference type="SAM" id="SignalP"/>
    </source>
</evidence>
<accession>A0A399F5R9</accession>
<dbReference type="PANTHER" id="PTHR35535">
    <property type="entry name" value="HEAT SHOCK PROTEIN HSLJ"/>
    <property type="match status" value="1"/>
</dbReference>
<keyword evidence="1" id="KW-0732">Signal</keyword>
<dbReference type="Pfam" id="PF03724">
    <property type="entry name" value="META"/>
    <property type="match status" value="1"/>
</dbReference>
<dbReference type="RefSeq" id="WP_119357554.1">
    <property type="nucleotide sequence ID" value="NZ_BJXM01000007.1"/>
</dbReference>
<dbReference type="InterPro" id="IPR053147">
    <property type="entry name" value="Hsp_HslJ-like"/>
</dbReference>
<gene>
    <name evidence="3" type="ORF">Mgrana_02077</name>
</gene>
<dbReference type="InterPro" id="IPR038670">
    <property type="entry name" value="HslJ-like_sf"/>
</dbReference>
<dbReference type="Proteomes" id="UP000266178">
    <property type="component" value="Unassembled WGS sequence"/>
</dbReference>
<dbReference type="Gene3D" id="2.40.128.270">
    <property type="match status" value="1"/>
</dbReference>
<dbReference type="AlphaFoldDB" id="A0A399F5R9"/>
<comment type="caution">
    <text evidence="3">The sequence shown here is derived from an EMBL/GenBank/DDBJ whole genome shotgun (WGS) entry which is preliminary data.</text>
</comment>
<feature type="signal peptide" evidence="1">
    <location>
        <begin position="1"/>
        <end position="20"/>
    </location>
</feature>
<dbReference type="OrthoDB" id="880459at2"/>
<evidence type="ECO:0000313" key="4">
    <source>
        <dbReference type="Proteomes" id="UP000266178"/>
    </source>
</evidence>
<evidence type="ECO:0000313" key="3">
    <source>
        <dbReference type="EMBL" id="RIH92004.1"/>
    </source>
</evidence>
<dbReference type="InterPro" id="IPR005184">
    <property type="entry name" value="DUF306_Meta_HslJ"/>
</dbReference>
<feature type="domain" description="DUF306" evidence="2">
    <location>
        <begin position="20"/>
        <end position="126"/>
    </location>
</feature>
<organism evidence="3 4">
    <name type="scientific">Meiothermus granaticius NBRC 107808</name>
    <dbReference type="NCBI Taxonomy" id="1227551"/>
    <lineage>
        <taxon>Bacteria</taxon>
        <taxon>Thermotogati</taxon>
        <taxon>Deinococcota</taxon>
        <taxon>Deinococci</taxon>
        <taxon>Thermales</taxon>
        <taxon>Thermaceae</taxon>
        <taxon>Meiothermus</taxon>
    </lineage>
</organism>
<name>A0A399F5R9_9DEIN</name>
<reference evidence="3 4" key="1">
    <citation type="submission" date="2018-08" db="EMBL/GenBank/DDBJ databases">
        <title>Meiothermus granaticius genome AF-68 sequencing project.</title>
        <authorList>
            <person name="Da Costa M.S."/>
            <person name="Albuquerque L."/>
            <person name="Raposo P."/>
            <person name="Froufe H.J.C."/>
            <person name="Barroso C.S."/>
            <person name="Egas C."/>
        </authorList>
    </citation>
    <scope>NUCLEOTIDE SEQUENCE [LARGE SCALE GENOMIC DNA]</scope>
    <source>
        <strain evidence="3 4">AF-68</strain>
    </source>
</reference>
<feature type="chain" id="PRO_5030071809" evidence="1">
    <location>
        <begin position="21"/>
        <end position="131"/>
    </location>
</feature>
<dbReference type="PANTHER" id="PTHR35535:SF1">
    <property type="entry name" value="HEAT SHOCK PROTEIN HSLJ"/>
    <property type="match status" value="1"/>
</dbReference>
<keyword evidence="4" id="KW-1185">Reference proteome</keyword>
<evidence type="ECO:0000259" key="2">
    <source>
        <dbReference type="Pfam" id="PF03724"/>
    </source>
</evidence>
<dbReference type="EMBL" id="QWLB01000027">
    <property type="protein sequence ID" value="RIH92004.1"/>
    <property type="molecule type" value="Genomic_DNA"/>
</dbReference>